<evidence type="ECO:0000256" key="2">
    <source>
        <dbReference type="SAM" id="Phobius"/>
    </source>
</evidence>
<dbReference type="PROSITE" id="PS50837">
    <property type="entry name" value="NACHT"/>
    <property type="match status" value="1"/>
</dbReference>
<dbReference type="RefSeq" id="WP_170839409.1">
    <property type="nucleotide sequence ID" value="NZ_FMDN01000009.1"/>
</dbReference>
<evidence type="ECO:0000313" key="4">
    <source>
        <dbReference type="EMBL" id="SCG54516.1"/>
    </source>
</evidence>
<feature type="transmembrane region" description="Helical" evidence="2">
    <location>
        <begin position="601"/>
        <end position="628"/>
    </location>
</feature>
<feature type="transmembrane region" description="Helical" evidence="2">
    <location>
        <begin position="417"/>
        <end position="441"/>
    </location>
</feature>
<dbReference type="Proteomes" id="UP000199408">
    <property type="component" value="Unassembled WGS sequence"/>
</dbReference>
<evidence type="ECO:0000313" key="5">
    <source>
        <dbReference type="Proteomes" id="UP000199408"/>
    </source>
</evidence>
<feature type="region of interest" description="Disordered" evidence="1">
    <location>
        <begin position="312"/>
        <end position="331"/>
    </location>
</feature>
<dbReference type="Pfam" id="PF05729">
    <property type="entry name" value="NACHT"/>
    <property type="match status" value="1"/>
</dbReference>
<feature type="transmembrane region" description="Helical" evidence="2">
    <location>
        <begin position="515"/>
        <end position="537"/>
    </location>
</feature>
<proteinExistence type="predicted"/>
<protein>
    <submittedName>
        <fullName evidence="4">NACHT domain-containing protein</fullName>
    </submittedName>
</protein>
<dbReference type="Gene3D" id="3.40.50.300">
    <property type="entry name" value="P-loop containing nucleotide triphosphate hydrolases"/>
    <property type="match status" value="1"/>
</dbReference>
<gene>
    <name evidence="4" type="ORF">GA0070560_1094</name>
</gene>
<accession>A0A1C5I9T8</accession>
<dbReference type="InterPro" id="IPR007111">
    <property type="entry name" value="NACHT_NTPase"/>
</dbReference>
<dbReference type="STRING" id="47864.GA0070560_1094"/>
<keyword evidence="5" id="KW-1185">Reference proteome</keyword>
<dbReference type="EMBL" id="FMDN01000009">
    <property type="protein sequence ID" value="SCG54516.1"/>
    <property type="molecule type" value="Genomic_DNA"/>
</dbReference>
<name>A0A1C5I9T8_9ACTN</name>
<feature type="transmembrane region" description="Helical" evidence="2">
    <location>
        <begin position="374"/>
        <end position="397"/>
    </location>
</feature>
<organism evidence="4 5">
    <name type="scientific">Micromonospora halophytica</name>
    <dbReference type="NCBI Taxonomy" id="47864"/>
    <lineage>
        <taxon>Bacteria</taxon>
        <taxon>Bacillati</taxon>
        <taxon>Actinomycetota</taxon>
        <taxon>Actinomycetes</taxon>
        <taxon>Micromonosporales</taxon>
        <taxon>Micromonosporaceae</taxon>
        <taxon>Micromonospora</taxon>
    </lineage>
</organism>
<feature type="transmembrane region" description="Helical" evidence="2">
    <location>
        <begin position="477"/>
        <end position="495"/>
    </location>
</feature>
<evidence type="ECO:0000256" key="1">
    <source>
        <dbReference type="SAM" id="MobiDB-lite"/>
    </source>
</evidence>
<dbReference type="AlphaFoldDB" id="A0A1C5I9T8"/>
<feature type="domain" description="NACHT" evidence="3">
    <location>
        <begin position="80"/>
        <end position="197"/>
    </location>
</feature>
<keyword evidence="2" id="KW-1133">Transmembrane helix</keyword>
<keyword evidence="2" id="KW-0812">Transmembrane</keyword>
<dbReference type="InterPro" id="IPR027417">
    <property type="entry name" value="P-loop_NTPase"/>
</dbReference>
<evidence type="ECO:0000259" key="3">
    <source>
        <dbReference type="PROSITE" id="PS50837"/>
    </source>
</evidence>
<reference evidence="5" key="1">
    <citation type="submission" date="2016-06" db="EMBL/GenBank/DDBJ databases">
        <authorList>
            <person name="Varghese N."/>
        </authorList>
    </citation>
    <scope>NUCLEOTIDE SEQUENCE [LARGE SCALE GENOMIC DNA]</scope>
    <source>
        <strain evidence="5">DSM 43171</strain>
    </source>
</reference>
<feature type="transmembrane region" description="Helical" evidence="2">
    <location>
        <begin position="558"/>
        <end position="581"/>
    </location>
</feature>
<sequence length="684" mass="74738">MHFPDPVETAAQKLGRVVLAQWRHEAAVRGLQDPVPIPVRWRTAPSEKLGDHLHLTGDPVDGSAADLGSFASAFLRLRQRRLVILGGAGSGKTTLAVLLVIELLQRMRVGHPVPVLLSLASWRPRVEHLITWLERQLLREYPYLCVETVRVLIQDRRVLPVLDGLDELPAAERPAAMRALNSVLAAGGPLVLTCRTDDYAEAINSASVLRSAAVVQAEPLAAEAVSEYLLECATPLHQDRWQPLTDALTRDPSSPVAKVLSVPLLLWLCRVVYERATPDRLPGELADPRSFPTAEMIERHLLQALVPSVYPGGPQPPAQPDRNAPRGWSSLDGDRGHERVSRWFGYLAQHLGQRRKPDLAWWELGTAMRPLPRMIVVGLASGACLGLTVWLVDFLLYMLTYADPSRGLMPRLTGGLVFGFVDGLVNGIPAALAFMLIHGWAIRGTALEPSRVRIRIRGRTGQSDVRSLSEILARARIGLMAGFAAGAGIGFLFGLGNALQFRNAVGLVAGLTTSVVFGVAFALGGGLAGGLMAWTEAPVDIEAASDPRGLLDLNRRTVFFQWLTIGPLFGLVTGLGVGVIVKLLNGSLWGVTLVWTFPGGLRFGFLTALGGGLGAVLSLTAWGQWVVLARIWLPLTRRLPWRVMTFLEDAHQQRGVLRQAGAFYQFRHSRLQDHFARPPEHRDQ</sequence>
<dbReference type="SUPFAM" id="SSF52540">
    <property type="entry name" value="P-loop containing nucleoside triphosphate hydrolases"/>
    <property type="match status" value="1"/>
</dbReference>
<keyword evidence="2" id="KW-0472">Membrane</keyword>